<organism evidence="2 3">
    <name type="scientific">Pengzhenrongella sicca</name>
    <dbReference type="NCBI Taxonomy" id="2819238"/>
    <lineage>
        <taxon>Bacteria</taxon>
        <taxon>Bacillati</taxon>
        <taxon>Actinomycetota</taxon>
        <taxon>Actinomycetes</taxon>
        <taxon>Micrococcales</taxon>
        <taxon>Pengzhenrongella</taxon>
    </lineage>
</organism>
<dbReference type="PANTHER" id="PTHR48100">
    <property type="entry name" value="BROAD-SPECIFICITY PHOSPHATASE YOR283W-RELATED"/>
    <property type="match status" value="1"/>
</dbReference>
<dbReference type="InterPro" id="IPR029033">
    <property type="entry name" value="His_PPase_superfam"/>
</dbReference>
<dbReference type="KEGG" id="psic:J4E96_10650"/>
<dbReference type="SUPFAM" id="SSF53254">
    <property type="entry name" value="Phosphoglycerate mutase-like"/>
    <property type="match status" value="1"/>
</dbReference>
<dbReference type="PROSITE" id="PS00175">
    <property type="entry name" value="PG_MUTASE"/>
    <property type="match status" value="1"/>
</dbReference>
<proteinExistence type="predicted"/>
<dbReference type="InterPro" id="IPR013078">
    <property type="entry name" value="His_Pase_superF_clade-1"/>
</dbReference>
<evidence type="ECO:0000313" key="2">
    <source>
        <dbReference type="EMBL" id="QTE27875.1"/>
    </source>
</evidence>
<dbReference type="GO" id="GO:0016791">
    <property type="term" value="F:phosphatase activity"/>
    <property type="evidence" value="ECO:0007669"/>
    <property type="project" value="TreeGrafter"/>
</dbReference>
<gene>
    <name evidence="2" type="ORF">J4E96_10650</name>
</gene>
<evidence type="ECO:0000256" key="1">
    <source>
        <dbReference type="SAM" id="MobiDB-lite"/>
    </source>
</evidence>
<dbReference type="RefSeq" id="WP_227422095.1">
    <property type="nucleotide sequence ID" value="NZ_CP071868.1"/>
</dbReference>
<accession>A0A8A4Z8S8</accession>
<dbReference type="AlphaFoldDB" id="A0A8A4Z8S8"/>
<dbReference type="Pfam" id="PF00300">
    <property type="entry name" value="His_Phos_1"/>
    <property type="match status" value="1"/>
</dbReference>
<dbReference type="InterPro" id="IPR050275">
    <property type="entry name" value="PGM_Phosphatase"/>
</dbReference>
<sequence length="242" mass="24976">MTAHQHGGPDEGVRLLLVRHGETPSNVRHVLDTAAPGASLTEHGSAQAARLATALAGAEIAAIYASTLVRTQQTAAPLAQSRGLPVHVRDGLREISAGELEMRGDHASIERYLATVFAWPEADLAPRLPGGEAGAAMLARFDGAVAGVVADLARGADGAAPTALLVSHGAAIRVWVAARTDNVDARFAAEHPLDNTDVVVVDGDPVAGWHVSSWASAGVTPSWSAPTRPARGGPPRRPPRPS</sequence>
<evidence type="ECO:0000313" key="3">
    <source>
        <dbReference type="Proteomes" id="UP000663937"/>
    </source>
</evidence>
<protein>
    <submittedName>
        <fullName evidence="2">Histidine phosphatase family protein</fullName>
    </submittedName>
</protein>
<reference evidence="2" key="1">
    <citation type="submission" date="2021-03" db="EMBL/GenBank/DDBJ databases">
        <title>Pengzhenrongella sicca gen. nov., sp. nov., a new member of suborder Micrococcineae isolated from High-Arctic tundra soil.</title>
        <authorList>
            <person name="Peng F."/>
        </authorList>
    </citation>
    <scope>NUCLEOTIDE SEQUENCE</scope>
    <source>
        <strain evidence="2">LRZ-2</strain>
    </source>
</reference>
<dbReference type="PANTHER" id="PTHR48100:SF58">
    <property type="entry name" value="PE-PGRS FAMILY PROTEIN PE_PGRS11"/>
    <property type="match status" value="1"/>
</dbReference>
<name>A0A8A4Z8S8_9MICO</name>
<feature type="region of interest" description="Disordered" evidence="1">
    <location>
        <begin position="217"/>
        <end position="242"/>
    </location>
</feature>
<dbReference type="EMBL" id="CP071868">
    <property type="protein sequence ID" value="QTE27875.1"/>
    <property type="molecule type" value="Genomic_DNA"/>
</dbReference>
<dbReference type="Proteomes" id="UP000663937">
    <property type="component" value="Chromosome"/>
</dbReference>
<dbReference type="GO" id="GO:0005737">
    <property type="term" value="C:cytoplasm"/>
    <property type="evidence" value="ECO:0007669"/>
    <property type="project" value="TreeGrafter"/>
</dbReference>
<dbReference type="SMART" id="SM00855">
    <property type="entry name" value="PGAM"/>
    <property type="match status" value="1"/>
</dbReference>
<dbReference type="Gene3D" id="3.40.50.1240">
    <property type="entry name" value="Phosphoglycerate mutase-like"/>
    <property type="match status" value="1"/>
</dbReference>
<keyword evidence="3" id="KW-1185">Reference proteome</keyword>
<dbReference type="CDD" id="cd07067">
    <property type="entry name" value="HP_PGM_like"/>
    <property type="match status" value="1"/>
</dbReference>
<dbReference type="InterPro" id="IPR001345">
    <property type="entry name" value="PG/BPGM_mutase_AS"/>
</dbReference>